<evidence type="ECO:0000313" key="3">
    <source>
        <dbReference type="EMBL" id="KAG6735237.1"/>
    </source>
</evidence>
<keyword evidence="2" id="KW-0812">Transmembrane</keyword>
<dbReference type="AlphaFoldDB" id="A0A8X7XQT0"/>
<dbReference type="EMBL" id="JAAWWB010000856">
    <property type="protein sequence ID" value="KAG6736494.1"/>
    <property type="molecule type" value="Genomic_DNA"/>
</dbReference>
<accession>A0A8X7XQT0</accession>
<dbReference type="OrthoDB" id="999321at2759"/>
<sequence length="182" mass="20511">MPLRRQVSANKLLSGHGIQRVGPCPYNCVNIKLLSSYTYPCVERIKDYIFIYEQEDYLPNDSKFETDSASYSIVCTLRPNERNNMMMESRTGDMLLKVGVFVAVQALVYLILSISSNIFSKTHRERRSSSFKIARSVSIQRILAALQDLPAGGELSPASSKTTPMQSPTVERSKDRRSCFAD</sequence>
<dbReference type="PANTHER" id="PTHR34268:SF8">
    <property type="entry name" value="FAE DOMAIN-CONTAINING PROTEIN"/>
    <property type="match status" value="1"/>
</dbReference>
<feature type="region of interest" description="Disordered" evidence="1">
    <location>
        <begin position="152"/>
        <end position="182"/>
    </location>
</feature>
<comment type="caution">
    <text evidence="3">The sequence shown here is derived from an EMBL/GenBank/DDBJ whole genome shotgun (WGS) entry which is preliminary data.</text>
</comment>
<dbReference type="Proteomes" id="UP000886885">
    <property type="component" value="Unassembled WGS sequence"/>
</dbReference>
<dbReference type="PANTHER" id="PTHR34268">
    <property type="entry name" value="OS01G0321850 PROTEIN"/>
    <property type="match status" value="1"/>
</dbReference>
<protein>
    <submittedName>
        <fullName evidence="3">Uncharacterized protein</fullName>
    </submittedName>
</protein>
<feature type="transmembrane region" description="Helical" evidence="2">
    <location>
        <begin position="94"/>
        <end position="119"/>
    </location>
</feature>
<evidence type="ECO:0000256" key="2">
    <source>
        <dbReference type="SAM" id="Phobius"/>
    </source>
</evidence>
<proteinExistence type="predicted"/>
<keyword evidence="5" id="KW-1185">Reference proteome</keyword>
<keyword evidence="2" id="KW-0472">Membrane</keyword>
<evidence type="ECO:0000313" key="4">
    <source>
        <dbReference type="EMBL" id="KAG6736494.1"/>
    </source>
</evidence>
<gene>
    <name evidence="4" type="ORF">POTOM_060726</name>
    <name evidence="3" type="ORF">POTOM_062221</name>
</gene>
<reference evidence="3" key="1">
    <citation type="journal article" date="2020" name="bioRxiv">
        <title>Hybrid origin of Populus tomentosa Carr. identified through genome sequencing and phylogenomic analysis.</title>
        <authorList>
            <person name="An X."/>
            <person name="Gao K."/>
            <person name="Chen Z."/>
            <person name="Li J."/>
            <person name="Yang X."/>
            <person name="Yang X."/>
            <person name="Zhou J."/>
            <person name="Guo T."/>
            <person name="Zhao T."/>
            <person name="Huang S."/>
            <person name="Miao D."/>
            <person name="Khan W.U."/>
            <person name="Rao P."/>
            <person name="Ye M."/>
            <person name="Lei B."/>
            <person name="Liao W."/>
            <person name="Wang J."/>
            <person name="Ji L."/>
            <person name="Li Y."/>
            <person name="Guo B."/>
            <person name="Mustafa N.S."/>
            <person name="Li S."/>
            <person name="Yun Q."/>
            <person name="Keller S.R."/>
            <person name="Mao J."/>
            <person name="Zhang R."/>
            <person name="Strauss S.H."/>
        </authorList>
    </citation>
    <scope>NUCLEOTIDE SEQUENCE</scope>
    <source>
        <strain evidence="3">GM15</strain>
        <tissue evidence="3">Leaf</tissue>
    </source>
</reference>
<feature type="compositionally biased region" description="Polar residues" evidence="1">
    <location>
        <begin position="157"/>
        <end position="170"/>
    </location>
</feature>
<organism evidence="3 5">
    <name type="scientific">Populus tomentosa</name>
    <name type="common">Chinese white poplar</name>
    <dbReference type="NCBI Taxonomy" id="118781"/>
    <lineage>
        <taxon>Eukaryota</taxon>
        <taxon>Viridiplantae</taxon>
        <taxon>Streptophyta</taxon>
        <taxon>Embryophyta</taxon>
        <taxon>Tracheophyta</taxon>
        <taxon>Spermatophyta</taxon>
        <taxon>Magnoliopsida</taxon>
        <taxon>eudicotyledons</taxon>
        <taxon>Gunneridae</taxon>
        <taxon>Pentapetalae</taxon>
        <taxon>rosids</taxon>
        <taxon>fabids</taxon>
        <taxon>Malpighiales</taxon>
        <taxon>Salicaceae</taxon>
        <taxon>Saliceae</taxon>
        <taxon>Populus</taxon>
    </lineage>
</organism>
<dbReference type="EMBL" id="JAAWWB010002387">
    <property type="protein sequence ID" value="KAG6735237.1"/>
    <property type="molecule type" value="Genomic_DNA"/>
</dbReference>
<evidence type="ECO:0000313" key="5">
    <source>
        <dbReference type="Proteomes" id="UP000886885"/>
    </source>
</evidence>
<name>A0A8X7XQT0_POPTO</name>
<keyword evidence="2" id="KW-1133">Transmembrane helix</keyword>
<evidence type="ECO:0000256" key="1">
    <source>
        <dbReference type="SAM" id="MobiDB-lite"/>
    </source>
</evidence>
<feature type="compositionally biased region" description="Basic and acidic residues" evidence="1">
    <location>
        <begin position="171"/>
        <end position="182"/>
    </location>
</feature>